<accession>A0A5Q0GW98</accession>
<evidence type="ECO:0000313" key="4">
    <source>
        <dbReference type="Proteomes" id="UP000325787"/>
    </source>
</evidence>
<protein>
    <submittedName>
        <fullName evidence="3">DUF402 domain-containing protein</fullName>
    </submittedName>
</protein>
<dbReference type="InterPro" id="IPR007295">
    <property type="entry name" value="DUF402"/>
</dbReference>
<dbReference type="AlphaFoldDB" id="A0A5Q0GW98"/>
<proteinExistence type="predicted"/>
<name>A0A5Q0GW98_SACSY</name>
<dbReference type="InterPro" id="IPR035930">
    <property type="entry name" value="FomD-like_sf"/>
</dbReference>
<reference evidence="4" key="1">
    <citation type="journal article" date="2021" name="Curr. Microbiol.">
        <title>Complete genome of nocamycin-producing strain Saccharothrix syringae NRRL B-16468 reveals the biosynthetic potential for secondary metabolites.</title>
        <authorList>
            <person name="Mo X."/>
            <person name="Yang S."/>
        </authorList>
    </citation>
    <scope>NUCLEOTIDE SEQUENCE [LARGE SCALE GENOMIC DNA]</scope>
    <source>
        <strain evidence="4">ATCC 51364 / DSM 43886 / JCM 6844 / KCTC 9398 / NBRC 14523 / NRRL B-16468 / INA 2240</strain>
    </source>
</reference>
<organism evidence="3 4">
    <name type="scientific">Saccharothrix syringae</name>
    <name type="common">Nocardiopsis syringae</name>
    <dbReference type="NCBI Taxonomy" id="103733"/>
    <lineage>
        <taxon>Bacteria</taxon>
        <taxon>Bacillati</taxon>
        <taxon>Actinomycetota</taxon>
        <taxon>Actinomycetes</taxon>
        <taxon>Pseudonocardiales</taxon>
        <taxon>Pseudonocardiaceae</taxon>
        <taxon>Saccharothrix</taxon>
    </lineage>
</organism>
<keyword evidence="4" id="KW-1185">Reference proteome</keyword>
<dbReference type="KEGG" id="ssyi:EKG83_09815"/>
<evidence type="ECO:0000259" key="2">
    <source>
        <dbReference type="Pfam" id="PF04167"/>
    </source>
</evidence>
<evidence type="ECO:0000313" key="3">
    <source>
        <dbReference type="EMBL" id="QFZ17740.1"/>
    </source>
</evidence>
<dbReference type="EMBL" id="CP034550">
    <property type="protein sequence ID" value="QFZ17740.1"/>
    <property type="molecule type" value="Genomic_DNA"/>
</dbReference>
<dbReference type="Proteomes" id="UP000325787">
    <property type="component" value="Chromosome"/>
</dbReference>
<sequence length="197" mass="21925">MVHSDRDHDGRRTADGRRAARRVDGGGEIGEVIHGPRTSLLDTATGRYRTPRGRVAAIDRFEPRGSVLYFAAPEVDNPRLRSLECWVLPHRSLRVLRWELLDPATATEADFDYYIDFCRIDTFPGRVEMTDDYLDVKVWHGKRLSVADVDELLAAVAAGFIGSDEAQRVIESAFEVAVAVTAAGFLVPEWLAQEGGK</sequence>
<feature type="region of interest" description="Disordered" evidence="1">
    <location>
        <begin position="1"/>
        <end position="30"/>
    </location>
</feature>
<dbReference type="OrthoDB" id="3821551at2"/>
<feature type="compositionally biased region" description="Basic and acidic residues" evidence="1">
    <location>
        <begin position="1"/>
        <end position="25"/>
    </location>
</feature>
<gene>
    <name evidence="3" type="ORF">EKG83_09815</name>
</gene>
<dbReference type="SUPFAM" id="SSF159234">
    <property type="entry name" value="FomD-like"/>
    <property type="match status" value="1"/>
</dbReference>
<evidence type="ECO:0000256" key="1">
    <source>
        <dbReference type="SAM" id="MobiDB-lite"/>
    </source>
</evidence>
<dbReference type="Gene3D" id="2.40.380.10">
    <property type="entry name" value="FomD-like"/>
    <property type="match status" value="1"/>
</dbReference>
<feature type="domain" description="DUF402" evidence="2">
    <location>
        <begin position="63"/>
        <end position="184"/>
    </location>
</feature>
<dbReference type="Pfam" id="PF04167">
    <property type="entry name" value="DUF402"/>
    <property type="match status" value="1"/>
</dbReference>